<feature type="coiled-coil region" evidence="1">
    <location>
        <begin position="213"/>
        <end position="240"/>
    </location>
</feature>
<dbReference type="AlphaFoldDB" id="A0A8H3CZS2"/>
<evidence type="ECO:0000256" key="1">
    <source>
        <dbReference type="SAM" id="Coils"/>
    </source>
</evidence>
<gene>
    <name evidence="2" type="ORF">RDB_LOCUS112716</name>
</gene>
<dbReference type="EMBL" id="CAJMXA010003532">
    <property type="protein sequence ID" value="CAE6501141.1"/>
    <property type="molecule type" value="Genomic_DNA"/>
</dbReference>
<keyword evidence="1" id="KW-0175">Coiled coil</keyword>
<evidence type="ECO:0000313" key="2">
    <source>
        <dbReference type="EMBL" id="CAE6501141.1"/>
    </source>
</evidence>
<reference evidence="2" key="1">
    <citation type="submission" date="2021-01" db="EMBL/GenBank/DDBJ databases">
        <authorList>
            <person name="Kaushik A."/>
        </authorList>
    </citation>
    <scope>NUCLEOTIDE SEQUENCE</scope>
    <source>
        <strain evidence="2">AG6-10EEA</strain>
    </source>
</reference>
<sequence>MTLIKISRSAVHDLKRIVGKPKDDDVKAIHAVIRAMNVVAHLPTFYNPDLSMQLSQHLFSAQMAEYQVEYSTSLLPGNKSVYTPPTLPSHIPGTLNKVVGTPSKEDIKSAQNAVRTADGLAIYFHLFDADLNTKLSQHLFNLQFARYMHDSAQGNFASDDEIEEPIPVPQPTHESQEIPGVDLQVPYPSDHEQTSARIPQPASDPVPGTFSELTQLEGVMKEMKDAMKESTDTLKDMNQMLTLIKRDQSSTYSSVSGRTSLIRKDPLNQQCIAASEYGLPQLHFLYNPYDKISYNLRLNSDQIARYLKFFNIGADLLQDGEEPKLISGKEEEGKKLILAHVGFA</sequence>
<accession>A0A8H3CZS2</accession>
<evidence type="ECO:0000313" key="3">
    <source>
        <dbReference type="Proteomes" id="UP000663853"/>
    </source>
</evidence>
<comment type="caution">
    <text evidence="2">The sequence shown here is derived from an EMBL/GenBank/DDBJ whole genome shotgun (WGS) entry which is preliminary data.</text>
</comment>
<dbReference type="Proteomes" id="UP000663853">
    <property type="component" value="Unassembled WGS sequence"/>
</dbReference>
<evidence type="ECO:0008006" key="4">
    <source>
        <dbReference type="Google" id="ProtNLM"/>
    </source>
</evidence>
<name>A0A8H3CZS2_9AGAM</name>
<protein>
    <recommendedName>
        <fullName evidence="4">Laminin domain protein</fullName>
    </recommendedName>
</protein>
<organism evidence="2 3">
    <name type="scientific">Rhizoctonia solani</name>
    <dbReference type="NCBI Taxonomy" id="456999"/>
    <lineage>
        <taxon>Eukaryota</taxon>
        <taxon>Fungi</taxon>
        <taxon>Dikarya</taxon>
        <taxon>Basidiomycota</taxon>
        <taxon>Agaricomycotina</taxon>
        <taxon>Agaricomycetes</taxon>
        <taxon>Cantharellales</taxon>
        <taxon>Ceratobasidiaceae</taxon>
        <taxon>Rhizoctonia</taxon>
    </lineage>
</organism>
<proteinExistence type="predicted"/>